<keyword evidence="1" id="KW-1133">Transmembrane helix</keyword>
<feature type="transmembrane region" description="Helical" evidence="1">
    <location>
        <begin position="6"/>
        <end position="31"/>
    </location>
</feature>
<reference evidence="2" key="1">
    <citation type="journal article" date="2021" name="Environ. Microbiol.">
        <title>New insights into the diversity and evolution of the archaeal mobilome from three complete genomes of Saccharolobus shibatae.</title>
        <authorList>
            <person name="Medvedeva S."/>
            <person name="Brandt D."/>
            <person name="Cvirkaite-Krupovic V."/>
            <person name="Liu Y."/>
            <person name="Severinov K."/>
            <person name="Ishino S."/>
            <person name="Ishino Y."/>
            <person name="Prangishvili D."/>
            <person name="Kalinowski J."/>
            <person name="Krupovic M."/>
        </authorList>
    </citation>
    <scope>NUCLEOTIDE SEQUENCE</scope>
    <source>
        <strain evidence="2">BEU9</strain>
    </source>
</reference>
<evidence type="ECO:0000256" key="1">
    <source>
        <dbReference type="SAM" id="Phobius"/>
    </source>
</evidence>
<proteinExistence type="predicted"/>
<organism evidence="2 3">
    <name type="scientific">Saccharolobus shibatae</name>
    <dbReference type="NCBI Taxonomy" id="2286"/>
    <lineage>
        <taxon>Archaea</taxon>
        <taxon>Thermoproteota</taxon>
        <taxon>Thermoprotei</taxon>
        <taxon>Sulfolobales</taxon>
        <taxon>Sulfolobaceae</taxon>
        <taxon>Saccharolobus</taxon>
    </lineage>
</organism>
<keyword evidence="1" id="KW-0812">Transmembrane</keyword>
<accession>A0A8F5BSD6</accession>
<dbReference type="InterPro" id="IPR013373">
    <property type="entry name" value="Flagellin/pilin_N_arc"/>
</dbReference>
<gene>
    <name evidence="2" type="ORF">J5U21_00204</name>
</gene>
<dbReference type="EMBL" id="CP077715">
    <property type="protein sequence ID" value="QXJ30560.1"/>
    <property type="molecule type" value="Genomic_DNA"/>
</dbReference>
<sequence>MVYLKAISSIFSTLIVVMITLSLIVPLYLFFAQSYINSSIQANSAYNNYLTDINVKISVIYLGNSANTTFVYNYGSIPIIIDKVIVNNVSYNVKYEILTGSLAPLSSIINSNIPVKENSTIILQINGNYYYFNLGSD</sequence>
<dbReference type="AlphaFoldDB" id="A0A8F5BSD6"/>
<evidence type="ECO:0000313" key="2">
    <source>
        <dbReference type="EMBL" id="QXJ30560.1"/>
    </source>
</evidence>
<evidence type="ECO:0000313" key="3">
    <source>
        <dbReference type="Proteomes" id="UP000693941"/>
    </source>
</evidence>
<keyword evidence="1" id="KW-0472">Membrane</keyword>
<name>A0A8F5BSD6_9CREN</name>
<dbReference type="Proteomes" id="UP000693941">
    <property type="component" value="Chromosome"/>
</dbReference>
<dbReference type="NCBIfam" id="NF046074">
    <property type="entry name" value="UpsB"/>
    <property type="match status" value="1"/>
</dbReference>
<dbReference type="NCBIfam" id="TIGR02537">
    <property type="entry name" value="arch_flag_Nterm"/>
    <property type="match status" value="1"/>
</dbReference>
<protein>
    <submittedName>
        <fullName evidence="2">UV-induced pilin subunit</fullName>
    </submittedName>
</protein>